<feature type="compositionally biased region" description="Pro residues" evidence="1">
    <location>
        <begin position="596"/>
        <end position="608"/>
    </location>
</feature>
<dbReference type="SUPFAM" id="SSF53955">
    <property type="entry name" value="Lysozyme-like"/>
    <property type="match status" value="1"/>
</dbReference>
<feature type="region of interest" description="Disordered" evidence="1">
    <location>
        <begin position="31"/>
        <end position="60"/>
    </location>
</feature>
<name>A0A1E5PD18_9ACTN</name>
<keyword evidence="4" id="KW-1185">Reference proteome</keyword>
<dbReference type="AlphaFoldDB" id="A0A1E5PD18"/>
<sequence length="608" mass="62303">MAAQFGRRLRKGATATTVAALVVAALSASEAPGSTSLRADERAAEATEPPGTPVTGNSPYFTDLPPLNTPNKPGTSIDLPVVTGPAEAGIPATVLAAYKRAEENIRDTQPGCRLPWQLLAAIGKVESGQARGGRVDASGTTLTPILGPQLNGVGFANISDTDNGAYDGDPTHDRAVGPMQFIPSTWATWGQDGNADGRKNPNNIYDAALAAGRYLCAHDRDLSAQGDLDQAILGYNRSREYLRTVMSWFDYYRRDNHEVPDGTGVLPGSGVPDSHVGGAGNGNGGTNGTGNGNGRPGTRGPTTPPAKPDRPGSGKPGGGATKPPKTPPVKPPTTPPVTTPPPTTPPSPRPPAQAPVATLERLGSQSVSATEGEKFTERLRVRAKTSAGKVVPGAKVQFQIVGDTGARFADSETRIVVTTGFDGIATAPVLSAGDRPGRFVVHAKALGATAPAVAFAGTVKAEPAPAPRSDALARTTDKELKAETGAAFSDTVEIKATYKGNAAAGVGVTATMVTDDADHPVPNDKGPYFKDADGEPVRTLTALKTDANGLLKLPVIRTDGNAGTYKLRLTTADGVVLTIALTVTAATTAPTTDPSTPAPSSPTPTPTT</sequence>
<feature type="compositionally biased region" description="Pro residues" evidence="1">
    <location>
        <begin position="324"/>
        <end position="353"/>
    </location>
</feature>
<accession>A0A1E5PD18</accession>
<dbReference type="GO" id="GO:0008933">
    <property type="term" value="F:peptidoglycan lytic transglycosylase activity"/>
    <property type="evidence" value="ECO:0007669"/>
    <property type="project" value="TreeGrafter"/>
</dbReference>
<organism evidence="3 4">
    <name type="scientific">Streptomyces agglomeratus</name>
    <dbReference type="NCBI Taxonomy" id="285458"/>
    <lineage>
        <taxon>Bacteria</taxon>
        <taxon>Bacillati</taxon>
        <taxon>Actinomycetota</taxon>
        <taxon>Actinomycetes</taxon>
        <taxon>Kitasatosporales</taxon>
        <taxon>Streptomycetaceae</taxon>
        <taxon>Streptomyces</taxon>
    </lineage>
</organism>
<dbReference type="OrthoDB" id="9796191at2"/>
<dbReference type="STRING" id="285458.BGM19_11120"/>
<dbReference type="GO" id="GO:0009253">
    <property type="term" value="P:peptidoglycan catabolic process"/>
    <property type="evidence" value="ECO:0007669"/>
    <property type="project" value="TreeGrafter"/>
</dbReference>
<dbReference type="InterPro" id="IPR043426">
    <property type="entry name" value="MltB-like"/>
</dbReference>
<feature type="region of interest" description="Disordered" evidence="1">
    <location>
        <begin position="262"/>
        <end position="355"/>
    </location>
</feature>
<dbReference type="Gene3D" id="1.10.530.10">
    <property type="match status" value="1"/>
</dbReference>
<keyword evidence="2" id="KW-0732">Signal</keyword>
<dbReference type="CDD" id="cd13399">
    <property type="entry name" value="Slt35-like"/>
    <property type="match status" value="1"/>
</dbReference>
<evidence type="ECO:0000256" key="2">
    <source>
        <dbReference type="SAM" id="SignalP"/>
    </source>
</evidence>
<gene>
    <name evidence="3" type="ORF">AS594_25805</name>
</gene>
<evidence type="ECO:0000256" key="1">
    <source>
        <dbReference type="SAM" id="MobiDB-lite"/>
    </source>
</evidence>
<protein>
    <submittedName>
        <fullName evidence="3">Lytic transglycosylase</fullName>
    </submittedName>
</protein>
<dbReference type="RefSeq" id="WP_069935416.1">
    <property type="nucleotide sequence ID" value="NZ_MEHJ01000001.1"/>
</dbReference>
<evidence type="ECO:0000313" key="4">
    <source>
        <dbReference type="Proteomes" id="UP000095759"/>
    </source>
</evidence>
<dbReference type="Proteomes" id="UP000095759">
    <property type="component" value="Unassembled WGS sequence"/>
</dbReference>
<comment type="caution">
    <text evidence="3">The sequence shown here is derived from an EMBL/GenBank/DDBJ whole genome shotgun (WGS) entry which is preliminary data.</text>
</comment>
<evidence type="ECO:0000313" key="3">
    <source>
        <dbReference type="EMBL" id="OEJ27385.1"/>
    </source>
</evidence>
<reference evidence="3 4" key="1">
    <citation type="submission" date="2016-08" db="EMBL/GenBank/DDBJ databases">
        <title>Complete genome sequence of Streptomyces agglomeratus strain 6-3-2, a novel anti-MRSA actinomycete isolated from Wuli of Tebit, China.</title>
        <authorList>
            <person name="Chen X."/>
        </authorList>
    </citation>
    <scope>NUCLEOTIDE SEQUENCE [LARGE SCALE GENOMIC DNA]</scope>
    <source>
        <strain evidence="3 4">6-3-2</strain>
    </source>
</reference>
<feature type="chain" id="PRO_5009183228" evidence="2">
    <location>
        <begin position="31"/>
        <end position="608"/>
    </location>
</feature>
<dbReference type="InterPro" id="IPR023346">
    <property type="entry name" value="Lysozyme-like_dom_sf"/>
</dbReference>
<proteinExistence type="predicted"/>
<dbReference type="PANTHER" id="PTHR30163:SF8">
    <property type="entry name" value="LYTIC MUREIN TRANSGLYCOSYLASE"/>
    <property type="match status" value="1"/>
</dbReference>
<dbReference type="PANTHER" id="PTHR30163">
    <property type="entry name" value="MEMBRANE-BOUND LYTIC MUREIN TRANSGLYCOSYLASE B"/>
    <property type="match status" value="1"/>
</dbReference>
<feature type="region of interest" description="Disordered" evidence="1">
    <location>
        <begin position="588"/>
        <end position="608"/>
    </location>
</feature>
<feature type="signal peptide" evidence="2">
    <location>
        <begin position="1"/>
        <end position="30"/>
    </location>
</feature>
<dbReference type="EMBL" id="MEHJ01000001">
    <property type="protein sequence ID" value="OEJ27385.1"/>
    <property type="molecule type" value="Genomic_DNA"/>
</dbReference>
<feature type="compositionally biased region" description="Gly residues" evidence="1">
    <location>
        <begin position="277"/>
        <end position="297"/>
    </location>
</feature>